<dbReference type="Pfam" id="PF00668">
    <property type="entry name" value="Condensation"/>
    <property type="match status" value="1"/>
</dbReference>
<dbReference type="InterPro" id="IPR001242">
    <property type="entry name" value="Condensation_dom"/>
</dbReference>
<reference evidence="2 3" key="1">
    <citation type="submission" date="2017-03" db="EMBL/GenBank/DDBJ databases">
        <title>Genome Survey of Euroglyphus maynei.</title>
        <authorList>
            <person name="Arlian L.G."/>
            <person name="Morgan M.S."/>
            <person name="Rider S.D."/>
        </authorList>
    </citation>
    <scope>NUCLEOTIDE SEQUENCE [LARGE SCALE GENOMIC DNA]</scope>
    <source>
        <strain evidence="2">Arlian Lab</strain>
        <tissue evidence="2">Whole body</tissue>
    </source>
</reference>
<feature type="domain" description="Condensation" evidence="1">
    <location>
        <begin position="10"/>
        <end position="76"/>
    </location>
</feature>
<dbReference type="AlphaFoldDB" id="A0A1Y3AUU9"/>
<dbReference type="Gene3D" id="3.30.559.30">
    <property type="entry name" value="Nonribosomal peptide synthetase, condensation domain"/>
    <property type="match status" value="1"/>
</dbReference>
<sequence length="77" mass="9054">HFHNNTLFTYKPLKIDYGVSKLDLNLWVEESRGSLLFTLNYNPDLFNRSTITRMLSDLRTVLEALIERPQITVRDLS</sequence>
<dbReference type="Proteomes" id="UP000194236">
    <property type="component" value="Unassembled WGS sequence"/>
</dbReference>
<feature type="non-terminal residue" evidence="2">
    <location>
        <position position="77"/>
    </location>
</feature>
<proteinExistence type="predicted"/>
<accession>A0A1Y3AUU9</accession>
<evidence type="ECO:0000313" key="2">
    <source>
        <dbReference type="EMBL" id="OTF71226.1"/>
    </source>
</evidence>
<organism evidence="2 3">
    <name type="scientific">Euroglyphus maynei</name>
    <name type="common">Mayne's house dust mite</name>
    <dbReference type="NCBI Taxonomy" id="6958"/>
    <lineage>
        <taxon>Eukaryota</taxon>
        <taxon>Metazoa</taxon>
        <taxon>Ecdysozoa</taxon>
        <taxon>Arthropoda</taxon>
        <taxon>Chelicerata</taxon>
        <taxon>Arachnida</taxon>
        <taxon>Acari</taxon>
        <taxon>Acariformes</taxon>
        <taxon>Sarcoptiformes</taxon>
        <taxon>Astigmata</taxon>
        <taxon>Psoroptidia</taxon>
        <taxon>Analgoidea</taxon>
        <taxon>Pyroglyphidae</taxon>
        <taxon>Pyroglyphinae</taxon>
        <taxon>Euroglyphus</taxon>
    </lineage>
</organism>
<evidence type="ECO:0000313" key="3">
    <source>
        <dbReference type="Proteomes" id="UP000194236"/>
    </source>
</evidence>
<keyword evidence="3" id="KW-1185">Reference proteome</keyword>
<gene>
    <name evidence="2" type="ORF">BLA29_015435</name>
</gene>
<dbReference type="GO" id="GO:0003824">
    <property type="term" value="F:catalytic activity"/>
    <property type="evidence" value="ECO:0007669"/>
    <property type="project" value="InterPro"/>
</dbReference>
<dbReference type="SUPFAM" id="SSF52777">
    <property type="entry name" value="CoA-dependent acyltransferases"/>
    <property type="match status" value="1"/>
</dbReference>
<feature type="non-terminal residue" evidence="2">
    <location>
        <position position="1"/>
    </location>
</feature>
<comment type="caution">
    <text evidence="2">The sequence shown here is derived from an EMBL/GenBank/DDBJ whole genome shotgun (WGS) entry which is preliminary data.</text>
</comment>
<dbReference type="EMBL" id="MUJZ01062054">
    <property type="protein sequence ID" value="OTF71226.1"/>
    <property type="molecule type" value="Genomic_DNA"/>
</dbReference>
<protein>
    <recommendedName>
        <fullName evidence="1">Condensation domain-containing protein</fullName>
    </recommendedName>
</protein>
<name>A0A1Y3AUU9_EURMA</name>
<evidence type="ECO:0000259" key="1">
    <source>
        <dbReference type="Pfam" id="PF00668"/>
    </source>
</evidence>